<proteinExistence type="inferred from homology"/>
<reference evidence="21 24" key="1">
    <citation type="submission" date="2016-08" db="EMBL/GenBank/DDBJ databases">
        <title>Candidatus Dactylopiibacterium carminicum genome sequence.</title>
        <authorList>
            <person name="Ramirez-Puebla S.T."/>
            <person name="Ormeno-Orrillo E."/>
            <person name="Vera-Ponce De Leon A."/>
            <person name="Luis L."/>
            <person name="Sanchez-Flores A."/>
            <person name="Monica R."/>
            <person name="Martinez-Romero E."/>
        </authorList>
    </citation>
    <scope>NUCLEOTIDE SEQUENCE [LARGE SCALE GENOMIC DNA]</scope>
    <source>
        <strain evidence="21">END1</strain>
    </source>
</reference>
<feature type="domain" description="TonB-dependent receptor plug" evidence="20">
    <location>
        <begin position="52"/>
        <end position="166"/>
    </location>
</feature>
<dbReference type="InterPro" id="IPR036942">
    <property type="entry name" value="Beta-barrel_TonB_sf"/>
</dbReference>
<dbReference type="Proteomes" id="UP000623509">
    <property type="component" value="Unassembled WGS sequence"/>
</dbReference>
<keyword evidence="13 14" id="KW-0998">Cell outer membrane</keyword>
<dbReference type="InterPro" id="IPR037066">
    <property type="entry name" value="Plug_dom_sf"/>
</dbReference>
<comment type="subcellular location">
    <subcellularLocation>
        <location evidence="1 14">Cell outer membrane</location>
        <topology evidence="1 14">Multi-pass membrane protein</topology>
    </subcellularLocation>
</comment>
<dbReference type="SUPFAM" id="SSF56935">
    <property type="entry name" value="Porins"/>
    <property type="match status" value="1"/>
</dbReference>
<protein>
    <submittedName>
        <fullName evidence="22">TonB-dependent siderophore receptor</fullName>
    </submittedName>
</protein>
<dbReference type="InterPro" id="IPR010105">
    <property type="entry name" value="TonB_sidphr_rcpt"/>
</dbReference>
<keyword evidence="9" id="KW-0406">Ion transport</keyword>
<evidence type="ECO:0000256" key="16">
    <source>
        <dbReference type="RuleBase" id="RU003357"/>
    </source>
</evidence>
<dbReference type="RefSeq" id="WP_095523980.1">
    <property type="nucleotide sequence ID" value="NZ_MDUX01000013.1"/>
</dbReference>
<evidence type="ECO:0000256" key="7">
    <source>
        <dbReference type="ARBA" id="ARBA00022729"/>
    </source>
</evidence>
<dbReference type="PROSITE" id="PS01156">
    <property type="entry name" value="TONB_DEPENDENT_REC_2"/>
    <property type="match status" value="1"/>
</dbReference>
<feature type="short sequence motif" description="TonB C-terminal box" evidence="15">
    <location>
        <begin position="721"/>
        <end position="738"/>
    </location>
</feature>
<evidence type="ECO:0000256" key="14">
    <source>
        <dbReference type="PROSITE-ProRule" id="PRU01360"/>
    </source>
</evidence>
<name>A0A272EV28_9RHOO</name>
<evidence type="ECO:0000256" key="4">
    <source>
        <dbReference type="ARBA" id="ARBA00022452"/>
    </source>
</evidence>
<keyword evidence="3 14" id="KW-0813">Transport</keyword>
<evidence type="ECO:0000256" key="15">
    <source>
        <dbReference type="PROSITE-ProRule" id="PRU10144"/>
    </source>
</evidence>
<dbReference type="PROSITE" id="PS52016">
    <property type="entry name" value="TONB_DEPENDENT_REC_3"/>
    <property type="match status" value="1"/>
</dbReference>
<feature type="domain" description="TonB-dependent receptor-like beta-barrel" evidence="19">
    <location>
        <begin position="273"/>
        <end position="704"/>
    </location>
</feature>
<feature type="compositionally biased region" description="Polar residues" evidence="17">
    <location>
        <begin position="286"/>
        <end position="307"/>
    </location>
</feature>
<dbReference type="PANTHER" id="PTHR30069">
    <property type="entry name" value="TONB-DEPENDENT OUTER MEMBRANE RECEPTOR"/>
    <property type="match status" value="1"/>
</dbReference>
<accession>A0A272EV28</accession>
<dbReference type="InterPro" id="IPR010917">
    <property type="entry name" value="TonB_rcpt_CS"/>
</dbReference>
<evidence type="ECO:0000256" key="9">
    <source>
        <dbReference type="ARBA" id="ARBA00023065"/>
    </source>
</evidence>
<dbReference type="GO" id="GO:0009279">
    <property type="term" value="C:cell outer membrane"/>
    <property type="evidence" value="ECO:0007669"/>
    <property type="project" value="UniProtKB-SubCell"/>
</dbReference>
<evidence type="ECO:0000313" key="22">
    <source>
        <dbReference type="EMBL" id="PAS93963.1"/>
    </source>
</evidence>
<keyword evidence="10 16" id="KW-0798">TonB box</keyword>
<keyword evidence="7 18" id="KW-0732">Signal</keyword>
<evidence type="ECO:0000256" key="5">
    <source>
        <dbReference type="ARBA" id="ARBA00022496"/>
    </source>
</evidence>
<dbReference type="NCBIfam" id="NF010048">
    <property type="entry name" value="PRK13524.1"/>
    <property type="match status" value="1"/>
</dbReference>
<keyword evidence="24" id="KW-1185">Reference proteome</keyword>
<gene>
    <name evidence="21" type="ORF">BGI27_05880</name>
    <name evidence="22" type="ORF">CGU29_05885</name>
</gene>
<dbReference type="GO" id="GO:0044718">
    <property type="term" value="P:siderophore transmembrane transport"/>
    <property type="evidence" value="ECO:0007669"/>
    <property type="project" value="TreeGrafter"/>
</dbReference>
<keyword evidence="8" id="KW-0408">Iron</keyword>
<feature type="region of interest" description="Disordered" evidence="17">
    <location>
        <begin position="285"/>
        <end position="307"/>
    </location>
</feature>
<comment type="similarity">
    <text evidence="2 14 16">Belongs to the TonB-dependent receptor family.</text>
</comment>
<evidence type="ECO:0000313" key="24">
    <source>
        <dbReference type="Proteomes" id="UP000623509"/>
    </source>
</evidence>
<dbReference type="Proteomes" id="UP000216107">
    <property type="component" value="Unassembled WGS sequence"/>
</dbReference>
<dbReference type="InterPro" id="IPR000531">
    <property type="entry name" value="Beta-barrel_TonB"/>
</dbReference>
<dbReference type="Gene3D" id="2.170.130.10">
    <property type="entry name" value="TonB-dependent receptor, plug domain"/>
    <property type="match status" value="1"/>
</dbReference>
<feature type="region of interest" description="Disordered" evidence="17">
    <location>
        <begin position="80"/>
        <end position="99"/>
    </location>
</feature>
<dbReference type="InterPro" id="IPR039426">
    <property type="entry name" value="TonB-dep_rcpt-like"/>
</dbReference>
<evidence type="ECO:0000256" key="2">
    <source>
        <dbReference type="ARBA" id="ARBA00009810"/>
    </source>
</evidence>
<evidence type="ECO:0000256" key="11">
    <source>
        <dbReference type="ARBA" id="ARBA00023136"/>
    </source>
</evidence>
<dbReference type="InterPro" id="IPR012910">
    <property type="entry name" value="Plug_dom"/>
</dbReference>
<feature type="signal peptide" evidence="18">
    <location>
        <begin position="1"/>
        <end position="26"/>
    </location>
</feature>
<evidence type="ECO:0000256" key="18">
    <source>
        <dbReference type="SAM" id="SignalP"/>
    </source>
</evidence>
<dbReference type="NCBIfam" id="NF010051">
    <property type="entry name" value="PRK13528.1"/>
    <property type="match status" value="1"/>
</dbReference>
<dbReference type="GO" id="GO:0038023">
    <property type="term" value="F:signaling receptor activity"/>
    <property type="evidence" value="ECO:0007669"/>
    <property type="project" value="InterPro"/>
</dbReference>
<feature type="chain" id="PRO_5013397917" evidence="18">
    <location>
        <begin position="27"/>
        <end position="738"/>
    </location>
</feature>
<keyword evidence="6 14" id="KW-0812">Transmembrane</keyword>
<evidence type="ECO:0000256" key="10">
    <source>
        <dbReference type="ARBA" id="ARBA00023077"/>
    </source>
</evidence>
<feature type="compositionally biased region" description="Polar residues" evidence="17">
    <location>
        <begin position="82"/>
        <end position="96"/>
    </location>
</feature>
<evidence type="ECO:0000313" key="23">
    <source>
        <dbReference type="Proteomes" id="UP000216107"/>
    </source>
</evidence>
<dbReference type="Pfam" id="PF07715">
    <property type="entry name" value="Plug"/>
    <property type="match status" value="1"/>
</dbReference>
<dbReference type="OrthoDB" id="183532at2"/>
<evidence type="ECO:0000256" key="8">
    <source>
        <dbReference type="ARBA" id="ARBA00023004"/>
    </source>
</evidence>
<keyword evidence="12 22" id="KW-0675">Receptor</keyword>
<dbReference type="EMBL" id="NMRN01000011">
    <property type="protein sequence ID" value="PAS93963.1"/>
    <property type="molecule type" value="Genomic_DNA"/>
</dbReference>
<reference evidence="22 23" key="2">
    <citation type="submission" date="2017-07" db="EMBL/GenBank/DDBJ databases">
        <title>Candidatus Dactylopiibacterium carminicum, a nitrogen-fixing symbiont of the cochineal insect Dactylopius coccus and Dactylopius opuntiae (Hemiptera: Coccoidea: Dactylopiidae).</title>
        <authorList>
            <person name="Vera A."/>
        </authorList>
    </citation>
    <scope>NUCLEOTIDE SEQUENCE [LARGE SCALE GENOMIC DNA]</scope>
    <source>
        <strain evidence="22 23">NFDCM</strain>
    </source>
</reference>
<evidence type="ECO:0000256" key="12">
    <source>
        <dbReference type="ARBA" id="ARBA00023170"/>
    </source>
</evidence>
<dbReference type="Gene3D" id="2.40.170.20">
    <property type="entry name" value="TonB-dependent receptor, beta-barrel domain"/>
    <property type="match status" value="1"/>
</dbReference>
<keyword evidence="5" id="KW-0410">Iron transport</keyword>
<evidence type="ECO:0000259" key="20">
    <source>
        <dbReference type="Pfam" id="PF07715"/>
    </source>
</evidence>
<evidence type="ECO:0000256" key="6">
    <source>
        <dbReference type="ARBA" id="ARBA00022692"/>
    </source>
</evidence>
<organism evidence="22 23">
    <name type="scientific">Candidatus Dactylopiibacterium carminicum</name>
    <dbReference type="NCBI Taxonomy" id="857335"/>
    <lineage>
        <taxon>Bacteria</taxon>
        <taxon>Pseudomonadati</taxon>
        <taxon>Pseudomonadota</taxon>
        <taxon>Betaproteobacteria</taxon>
        <taxon>Rhodocyclales</taxon>
        <taxon>Rhodocyclaceae</taxon>
        <taxon>Candidatus Dactylopiibacterium</taxon>
    </lineage>
</organism>
<evidence type="ECO:0000259" key="19">
    <source>
        <dbReference type="Pfam" id="PF00593"/>
    </source>
</evidence>
<dbReference type="Pfam" id="PF00593">
    <property type="entry name" value="TonB_dep_Rec_b-barrel"/>
    <property type="match status" value="1"/>
</dbReference>
<evidence type="ECO:0000256" key="1">
    <source>
        <dbReference type="ARBA" id="ARBA00004571"/>
    </source>
</evidence>
<sequence>MSKSNLFKLKPIAVALALLPGAAVHAQEAAETTLDTVKVTATAEETLKQMPGVSTITAEDIEKRPPVNDLSDIIRRMPGVNLTGNSSTGARGNNRQIDLRGMGPENTLILIDGKPVTSRNSVRYSRNGERDTRGDSNWVPVEEVERIEVIRGPAAARYGNGAAGGVVNIITKGIPDELRGSVSLYTNQPEDSAEGDTNRVNFNLSGPINEQLGFRVYGNYNKTDADAPDINVGQTAPGVTNTAAGREGVKNEDVKATLRWKPVAGQTVDFDAGYSRQGNIYAGDTNVGSSATDPNAATGTNPASFLGEETNTMTRTSYAVTHKGDWSFGKSSAYFQYENTKNKRLGEGAAGSGEGNINTTEKFTSELNGYTLNGQVDVPFQFGFSQMLTAGVEWNHQKLDDPRSIQAAVAAGISWPGVLPADQRPTDIDATITSFFVEDNIELISDLLLTPGLRLDHHSEFGDNWSPSLNASYMITDEVTLKGGVARAFKAPNLYQINPYYLYNSMGNGCPVGMTNPCYVLGNADLDPEVSLNKEIGINYTHNGWNAGLTYFHNKYDNKITSGMTNLNTTGLVTGSVLQWENATDATIAGYEANLLIPLAHNLNWSNNATYMSRNKDQRGQPLSIIPKYTVNTTLDWAPTDALSFIVTGTFYGKQKPRTTAASTGAAVTDSAALRDRPAYQVWGIGAGYTFNRHLKGRIGISNLFDKQLFREGNGSAAGANTYNEPGRAYYATLTASF</sequence>
<keyword evidence="4 14" id="KW-1134">Transmembrane beta strand</keyword>
<dbReference type="CDD" id="cd01347">
    <property type="entry name" value="ligand_gated_channel"/>
    <property type="match status" value="1"/>
</dbReference>
<dbReference type="AlphaFoldDB" id="A0A272EV28"/>
<dbReference type="PANTHER" id="PTHR30069:SF8">
    <property type="entry name" value="TONB-DEPENDENT SIDEROPHORE RECEPTOR PROTEIN"/>
    <property type="match status" value="1"/>
</dbReference>
<dbReference type="GO" id="GO:0015344">
    <property type="term" value="F:siderophore uptake transmembrane transporter activity"/>
    <property type="evidence" value="ECO:0007669"/>
    <property type="project" value="TreeGrafter"/>
</dbReference>
<evidence type="ECO:0000256" key="3">
    <source>
        <dbReference type="ARBA" id="ARBA00022448"/>
    </source>
</evidence>
<dbReference type="InterPro" id="IPR058134">
    <property type="entry name" value="PirA/FepA/PfeA"/>
</dbReference>
<evidence type="ECO:0000313" key="21">
    <source>
        <dbReference type="EMBL" id="KAF7599852.1"/>
    </source>
</evidence>
<keyword evidence="11 14" id="KW-0472">Membrane</keyword>
<evidence type="ECO:0000256" key="17">
    <source>
        <dbReference type="SAM" id="MobiDB-lite"/>
    </source>
</evidence>
<comment type="caution">
    <text evidence="22">The sequence shown here is derived from an EMBL/GenBank/DDBJ whole genome shotgun (WGS) entry which is preliminary data.</text>
</comment>
<dbReference type="EMBL" id="MDUX01000013">
    <property type="protein sequence ID" value="KAF7599852.1"/>
    <property type="molecule type" value="Genomic_DNA"/>
</dbReference>
<evidence type="ECO:0000256" key="13">
    <source>
        <dbReference type="ARBA" id="ARBA00023237"/>
    </source>
</evidence>
<dbReference type="NCBIfam" id="TIGR01783">
    <property type="entry name" value="TonB-siderophor"/>
    <property type="match status" value="1"/>
</dbReference>